<reference evidence="1 2" key="1">
    <citation type="submission" date="2021-06" db="EMBL/GenBank/DDBJ databases">
        <authorList>
            <person name="Kallberg Y."/>
            <person name="Tangrot J."/>
            <person name="Rosling A."/>
        </authorList>
    </citation>
    <scope>NUCLEOTIDE SEQUENCE [LARGE SCALE GENOMIC DNA]</scope>
    <source>
        <strain evidence="1 2">120-4 pot B 10/14</strain>
    </source>
</reference>
<organism evidence="1 2">
    <name type="scientific">Gigaspora margarita</name>
    <dbReference type="NCBI Taxonomy" id="4874"/>
    <lineage>
        <taxon>Eukaryota</taxon>
        <taxon>Fungi</taxon>
        <taxon>Fungi incertae sedis</taxon>
        <taxon>Mucoromycota</taxon>
        <taxon>Glomeromycotina</taxon>
        <taxon>Glomeromycetes</taxon>
        <taxon>Diversisporales</taxon>
        <taxon>Gigasporaceae</taxon>
        <taxon>Gigaspora</taxon>
    </lineage>
</organism>
<name>A0ABN7UYJ8_GIGMA</name>
<keyword evidence="2" id="KW-1185">Reference proteome</keyword>
<proteinExistence type="predicted"/>
<comment type="caution">
    <text evidence="1">The sequence shown here is derived from an EMBL/GenBank/DDBJ whole genome shotgun (WGS) entry which is preliminary data.</text>
</comment>
<dbReference type="EMBL" id="CAJVQB010007409">
    <property type="protein sequence ID" value="CAG8702761.1"/>
    <property type="molecule type" value="Genomic_DNA"/>
</dbReference>
<gene>
    <name evidence="1" type="ORF">GMARGA_LOCUS12232</name>
</gene>
<protein>
    <submittedName>
        <fullName evidence="1">43641_t:CDS:1</fullName>
    </submittedName>
</protein>
<evidence type="ECO:0000313" key="1">
    <source>
        <dbReference type="EMBL" id="CAG8702761.1"/>
    </source>
</evidence>
<dbReference type="Proteomes" id="UP000789901">
    <property type="component" value="Unassembled WGS sequence"/>
</dbReference>
<sequence>MPYEITPHDFCLIVKNPRCQGQEITNGFAKEGGECNYGGRHKMTDDLRQINQNFRAFDVLVKQQVKLSKSKNESEFNNSKKSLLNSFQSLKTKCEDEGGTGFFYGSCIGLDEETDPVKKAQLFALLSQKNQEIKNLQSELKKDPVYSLYSQEKNDELANIVKNIFQGEGSFFKWKKRSDEEPKGQKSEKYLGFIPKETGKNALLIVGGLLGL</sequence>
<accession>A0ABN7UYJ8</accession>
<evidence type="ECO:0000313" key="2">
    <source>
        <dbReference type="Proteomes" id="UP000789901"/>
    </source>
</evidence>